<sequence>MGAKKQVPLRLSEKLYAAIAAWAEDDFRSVNGQIEYLLTECVKQRKKDGKYVGEEIDVPPEFDIY</sequence>
<keyword evidence="2" id="KW-1185">Reference proteome</keyword>
<dbReference type="AlphaFoldDB" id="A0A1I0G0J6"/>
<dbReference type="OrthoDB" id="9812601at2"/>
<evidence type="ECO:0000313" key="1">
    <source>
        <dbReference type="EMBL" id="SET64233.1"/>
    </source>
</evidence>
<proteinExistence type="predicted"/>
<gene>
    <name evidence="1" type="ORF">SAMN04487772_1437</name>
</gene>
<dbReference type="GO" id="GO:0006355">
    <property type="term" value="P:regulation of DNA-templated transcription"/>
    <property type="evidence" value="ECO:0007669"/>
    <property type="project" value="InterPro"/>
</dbReference>
<evidence type="ECO:0000313" key="2">
    <source>
        <dbReference type="Proteomes" id="UP000199800"/>
    </source>
</evidence>
<reference evidence="1 2" key="1">
    <citation type="submission" date="2016-10" db="EMBL/GenBank/DDBJ databases">
        <authorList>
            <person name="de Groot N.N."/>
        </authorList>
    </citation>
    <scope>NUCLEOTIDE SEQUENCE [LARGE SCALE GENOMIC DNA]</scope>
    <source>
        <strain evidence="1 2">DSM 1801</strain>
    </source>
</reference>
<name>A0A1I0G0J6_9FIRM</name>
<dbReference type="InterPro" id="IPR010985">
    <property type="entry name" value="Ribbon_hlx_hlx"/>
</dbReference>
<dbReference type="RefSeq" id="WP_092479161.1">
    <property type="nucleotide sequence ID" value="NZ_FOHN01000043.1"/>
</dbReference>
<dbReference type="EMBL" id="FOHN01000043">
    <property type="protein sequence ID" value="SET64233.1"/>
    <property type="molecule type" value="Genomic_DNA"/>
</dbReference>
<dbReference type="Proteomes" id="UP000199800">
    <property type="component" value="Unassembled WGS sequence"/>
</dbReference>
<accession>A0A1I0G0J6</accession>
<evidence type="ECO:0008006" key="3">
    <source>
        <dbReference type="Google" id="ProtNLM"/>
    </source>
</evidence>
<protein>
    <recommendedName>
        <fullName evidence="3">PTS ascorbate transporter subunit IIC</fullName>
    </recommendedName>
</protein>
<dbReference type="Gene3D" id="1.10.1220.10">
    <property type="entry name" value="Met repressor-like"/>
    <property type="match status" value="1"/>
</dbReference>
<dbReference type="SUPFAM" id="SSF47598">
    <property type="entry name" value="Ribbon-helix-helix"/>
    <property type="match status" value="1"/>
</dbReference>
<organism evidence="1 2">
    <name type="scientific">[Clostridium] polysaccharolyticum</name>
    <dbReference type="NCBI Taxonomy" id="29364"/>
    <lineage>
        <taxon>Bacteria</taxon>
        <taxon>Bacillati</taxon>
        <taxon>Bacillota</taxon>
        <taxon>Clostridia</taxon>
        <taxon>Lachnospirales</taxon>
        <taxon>Lachnospiraceae</taxon>
    </lineage>
</organism>
<dbReference type="STRING" id="29364.SAMN04487772_1437"/>
<dbReference type="InterPro" id="IPR013321">
    <property type="entry name" value="Arc_rbn_hlx_hlx"/>
</dbReference>